<proteinExistence type="predicted"/>
<feature type="region of interest" description="Disordered" evidence="1">
    <location>
        <begin position="54"/>
        <end position="74"/>
    </location>
</feature>
<keyword evidence="4" id="KW-1185">Reference proteome</keyword>
<evidence type="ECO:0000256" key="2">
    <source>
        <dbReference type="SAM" id="SignalP"/>
    </source>
</evidence>
<evidence type="ECO:0000313" key="3">
    <source>
        <dbReference type="EMBL" id="CTQ71747.1"/>
    </source>
</evidence>
<evidence type="ECO:0000256" key="1">
    <source>
        <dbReference type="SAM" id="MobiDB-lite"/>
    </source>
</evidence>
<dbReference type="RefSeq" id="WP_055113989.1">
    <property type="nucleotide sequence ID" value="NZ_CXWA01000001.1"/>
</dbReference>
<dbReference type="OrthoDB" id="7678718at2"/>
<evidence type="ECO:0008006" key="5">
    <source>
        <dbReference type="Google" id="ProtNLM"/>
    </source>
</evidence>
<dbReference type="EMBL" id="CXWC01000010">
    <property type="protein sequence ID" value="CTQ71747.1"/>
    <property type="molecule type" value="Genomic_DNA"/>
</dbReference>
<protein>
    <recommendedName>
        <fullName evidence="5">PepSY domain-containing protein</fullName>
    </recommendedName>
</protein>
<reference evidence="4" key="1">
    <citation type="submission" date="2015-07" db="EMBL/GenBank/DDBJ databases">
        <authorList>
            <person name="Rodrigo-Torres Lidia"/>
            <person name="Arahal R.David."/>
        </authorList>
    </citation>
    <scope>NUCLEOTIDE SEQUENCE [LARGE SCALE GENOMIC DNA]</scope>
    <source>
        <strain evidence="4">CECT 5096</strain>
    </source>
</reference>
<name>A0A0M7A3X3_9HYPH</name>
<dbReference type="AlphaFoldDB" id="A0A0M7A3X3"/>
<sequence>MSAFASKLSAPIAGAILMATIGFAPSASAAPLSIAKQIQASQDAPIVQVHHKKKKHGNRRGNGWHGGHGGGHYSLGPRQIRRSLRHRGFHRIRIIDRRGPMYIVKAIGWRGMPVKLVVDSRTAHIVRSRPIGHGRRGGHGGHGGHGVFWQHSW</sequence>
<gene>
    <name evidence="3" type="ORF">LA5096_03037</name>
</gene>
<feature type="chain" id="PRO_5009787941" description="PepSY domain-containing protein" evidence="2">
    <location>
        <begin position="30"/>
        <end position="153"/>
    </location>
</feature>
<organism evidence="3 4">
    <name type="scientific">Roseibium album</name>
    <dbReference type="NCBI Taxonomy" id="311410"/>
    <lineage>
        <taxon>Bacteria</taxon>
        <taxon>Pseudomonadati</taxon>
        <taxon>Pseudomonadota</taxon>
        <taxon>Alphaproteobacteria</taxon>
        <taxon>Hyphomicrobiales</taxon>
        <taxon>Stappiaceae</taxon>
        <taxon>Roseibium</taxon>
    </lineage>
</organism>
<feature type="compositionally biased region" description="Gly residues" evidence="1">
    <location>
        <begin position="63"/>
        <end position="73"/>
    </location>
</feature>
<evidence type="ECO:0000313" key="4">
    <source>
        <dbReference type="Proteomes" id="UP000049983"/>
    </source>
</evidence>
<feature type="signal peptide" evidence="2">
    <location>
        <begin position="1"/>
        <end position="29"/>
    </location>
</feature>
<keyword evidence="2" id="KW-0732">Signal</keyword>
<accession>A0A0M7A3X3</accession>
<dbReference type="GeneID" id="97670402"/>
<dbReference type="Proteomes" id="UP000049983">
    <property type="component" value="Unassembled WGS sequence"/>
</dbReference>
<dbReference type="STRING" id="311410.LA5095_01783"/>